<evidence type="ECO:0000256" key="4">
    <source>
        <dbReference type="ARBA" id="ARBA00022737"/>
    </source>
</evidence>
<dbReference type="InterPro" id="IPR050572">
    <property type="entry name" value="Fe-S_Ferredoxin"/>
</dbReference>
<name>A0A1Y3GDI2_9EURY</name>
<dbReference type="PROSITE" id="PS51379">
    <property type="entry name" value="4FE4S_FER_2"/>
    <property type="match status" value="2"/>
</dbReference>
<sequence>MVLLMIEVDNELCGHCSACVGVCPENALDLVGYKVEVVGECIDCGNCVDTCPLGAIEGGV</sequence>
<keyword evidence="7" id="KW-0411">Iron-sulfur</keyword>
<protein>
    <submittedName>
        <fullName evidence="9">Ferredoxin</fullName>
    </submittedName>
</protein>
<evidence type="ECO:0000256" key="3">
    <source>
        <dbReference type="ARBA" id="ARBA00022723"/>
    </source>
</evidence>
<evidence type="ECO:0000256" key="6">
    <source>
        <dbReference type="ARBA" id="ARBA00023004"/>
    </source>
</evidence>
<dbReference type="PANTHER" id="PTHR43687">
    <property type="entry name" value="ADENYLYLSULFATE REDUCTASE, BETA SUBUNIT"/>
    <property type="match status" value="1"/>
</dbReference>
<feature type="domain" description="4Fe-4S ferredoxin-type" evidence="8">
    <location>
        <begin position="34"/>
        <end position="60"/>
    </location>
</feature>
<dbReference type="Pfam" id="PF13237">
    <property type="entry name" value="Fer4_10"/>
    <property type="match status" value="1"/>
</dbReference>
<dbReference type="InterPro" id="IPR017900">
    <property type="entry name" value="4Fe4S_Fe_S_CS"/>
</dbReference>
<dbReference type="GO" id="GO:0016491">
    <property type="term" value="F:oxidoreductase activity"/>
    <property type="evidence" value="ECO:0007669"/>
    <property type="project" value="UniProtKB-ARBA"/>
</dbReference>
<keyword evidence="2" id="KW-0004">4Fe-4S</keyword>
<evidence type="ECO:0000256" key="1">
    <source>
        <dbReference type="ARBA" id="ARBA00022448"/>
    </source>
</evidence>
<evidence type="ECO:0000313" key="10">
    <source>
        <dbReference type="Proteomes" id="UP000195137"/>
    </source>
</evidence>
<evidence type="ECO:0000256" key="7">
    <source>
        <dbReference type="ARBA" id="ARBA00023014"/>
    </source>
</evidence>
<gene>
    <name evidence="9" type="ORF">AMET1_0182</name>
</gene>
<evidence type="ECO:0000313" key="9">
    <source>
        <dbReference type="EMBL" id="OUJ19511.1"/>
    </source>
</evidence>
<evidence type="ECO:0000256" key="2">
    <source>
        <dbReference type="ARBA" id="ARBA00022485"/>
    </source>
</evidence>
<dbReference type="AlphaFoldDB" id="A0A1Y3GDI2"/>
<dbReference type="InterPro" id="IPR017896">
    <property type="entry name" value="4Fe4S_Fe-S-bd"/>
</dbReference>
<keyword evidence="1" id="KW-0813">Transport</keyword>
<dbReference type="GO" id="GO:0051539">
    <property type="term" value="F:4 iron, 4 sulfur cluster binding"/>
    <property type="evidence" value="ECO:0007669"/>
    <property type="project" value="UniProtKB-KW"/>
</dbReference>
<dbReference type="Proteomes" id="UP000195137">
    <property type="component" value="Unassembled WGS sequence"/>
</dbReference>
<organism evidence="9 10">
    <name type="scientific">Methanonatronarchaeum thermophilum</name>
    <dbReference type="NCBI Taxonomy" id="1927129"/>
    <lineage>
        <taxon>Archaea</taxon>
        <taxon>Methanobacteriati</taxon>
        <taxon>Methanobacteriota</taxon>
        <taxon>Methanonatronarchaeia</taxon>
        <taxon>Methanonatronarchaeales</taxon>
        <taxon>Methanonatronarchaeaceae</taxon>
        <taxon>Methanonatronarchaeum</taxon>
    </lineage>
</organism>
<proteinExistence type="predicted"/>
<evidence type="ECO:0000256" key="5">
    <source>
        <dbReference type="ARBA" id="ARBA00022982"/>
    </source>
</evidence>
<dbReference type="PANTHER" id="PTHR43687:SF6">
    <property type="entry name" value="L-ASPARTATE SEMIALDEHYDE SULFURTRANSFERASE IRON-SULFUR SUBUNIT"/>
    <property type="match status" value="1"/>
</dbReference>
<dbReference type="SUPFAM" id="SSF54862">
    <property type="entry name" value="4Fe-4S ferredoxins"/>
    <property type="match status" value="1"/>
</dbReference>
<keyword evidence="3" id="KW-0479">Metal-binding</keyword>
<comment type="caution">
    <text evidence="9">The sequence shown here is derived from an EMBL/GenBank/DDBJ whole genome shotgun (WGS) entry which is preliminary data.</text>
</comment>
<feature type="domain" description="4Fe-4S ferredoxin-type" evidence="8">
    <location>
        <begin position="4"/>
        <end position="33"/>
    </location>
</feature>
<dbReference type="PROSITE" id="PS00198">
    <property type="entry name" value="4FE4S_FER_1"/>
    <property type="match status" value="2"/>
</dbReference>
<dbReference type="Gene3D" id="3.30.70.20">
    <property type="match status" value="1"/>
</dbReference>
<evidence type="ECO:0000259" key="8">
    <source>
        <dbReference type="PROSITE" id="PS51379"/>
    </source>
</evidence>
<keyword evidence="6" id="KW-0408">Iron</keyword>
<dbReference type="EMBL" id="MRZU01000002">
    <property type="protein sequence ID" value="OUJ19511.1"/>
    <property type="molecule type" value="Genomic_DNA"/>
</dbReference>
<keyword evidence="4" id="KW-0677">Repeat</keyword>
<keyword evidence="10" id="KW-1185">Reference proteome</keyword>
<dbReference type="GO" id="GO:0046872">
    <property type="term" value="F:metal ion binding"/>
    <property type="evidence" value="ECO:0007669"/>
    <property type="project" value="UniProtKB-KW"/>
</dbReference>
<reference evidence="9 10" key="1">
    <citation type="submission" date="2016-12" db="EMBL/GenBank/DDBJ databases">
        <title>Discovery of methanogenic haloarchaea.</title>
        <authorList>
            <person name="Sorokin D.Y."/>
            <person name="Makarova K.S."/>
            <person name="Abbas B."/>
            <person name="Ferrer M."/>
            <person name="Golyshin P.N."/>
        </authorList>
    </citation>
    <scope>NUCLEOTIDE SEQUENCE [LARGE SCALE GENOMIC DNA]</scope>
    <source>
        <strain evidence="9">AMET1</strain>
    </source>
</reference>
<keyword evidence="5" id="KW-0249">Electron transport</keyword>
<accession>A0A1Y3GDI2</accession>